<evidence type="ECO:0000256" key="3">
    <source>
        <dbReference type="ARBA" id="ARBA00023015"/>
    </source>
</evidence>
<dbReference type="Pfam" id="PF13873">
    <property type="entry name" value="Myb_DNA-bind_5"/>
    <property type="match status" value="1"/>
</dbReference>
<dbReference type="Proteomes" id="UP000478052">
    <property type="component" value="Unassembled WGS sequence"/>
</dbReference>
<dbReference type="InterPro" id="IPR028002">
    <property type="entry name" value="Myb_DNA-bind_5"/>
</dbReference>
<keyword evidence="3" id="KW-0805">Transcription regulation</keyword>
<name>A0A6G0VUI3_APHCR</name>
<evidence type="ECO:0000256" key="5">
    <source>
        <dbReference type="ARBA" id="ARBA00025466"/>
    </source>
</evidence>
<keyword evidence="4" id="KW-0804">Transcription</keyword>
<gene>
    <name evidence="7" type="ORF">FWK35_00021188</name>
</gene>
<dbReference type="EMBL" id="VUJU01012242">
    <property type="protein sequence ID" value="KAF0708234.1"/>
    <property type="molecule type" value="Genomic_DNA"/>
</dbReference>
<proteinExistence type="predicted"/>
<accession>A0A6G0VUI3</accession>
<dbReference type="AlphaFoldDB" id="A0A6G0VUI3"/>
<evidence type="ECO:0000256" key="1">
    <source>
        <dbReference type="ARBA" id="ARBA00011764"/>
    </source>
</evidence>
<comment type="subunit">
    <text evidence="1">Self-associates forming complexes of several hundred monomers.</text>
</comment>
<comment type="caution">
    <text evidence="7">The sequence shown here is derived from an EMBL/GenBank/DDBJ whole genome shotgun (WGS) entry which is preliminary data.</text>
</comment>
<dbReference type="OrthoDB" id="6769707at2759"/>
<evidence type="ECO:0000256" key="2">
    <source>
        <dbReference type="ARBA" id="ARBA00016807"/>
    </source>
</evidence>
<feature type="domain" description="Myb/SANT-like DNA-binding" evidence="6">
    <location>
        <begin position="9"/>
        <end position="82"/>
    </location>
</feature>
<keyword evidence="8" id="KW-1185">Reference proteome</keyword>
<evidence type="ECO:0000313" key="8">
    <source>
        <dbReference type="Proteomes" id="UP000478052"/>
    </source>
</evidence>
<organism evidence="7 8">
    <name type="scientific">Aphis craccivora</name>
    <name type="common">Cowpea aphid</name>
    <dbReference type="NCBI Taxonomy" id="307492"/>
    <lineage>
        <taxon>Eukaryota</taxon>
        <taxon>Metazoa</taxon>
        <taxon>Ecdysozoa</taxon>
        <taxon>Arthropoda</taxon>
        <taxon>Hexapoda</taxon>
        <taxon>Insecta</taxon>
        <taxon>Pterygota</taxon>
        <taxon>Neoptera</taxon>
        <taxon>Paraneoptera</taxon>
        <taxon>Hemiptera</taxon>
        <taxon>Sternorrhyncha</taxon>
        <taxon>Aphidomorpha</taxon>
        <taxon>Aphidoidea</taxon>
        <taxon>Aphididae</taxon>
        <taxon>Aphidini</taxon>
        <taxon>Aphis</taxon>
        <taxon>Aphis</taxon>
    </lineage>
</organism>
<evidence type="ECO:0000256" key="4">
    <source>
        <dbReference type="ARBA" id="ARBA00023163"/>
    </source>
</evidence>
<reference evidence="7 8" key="1">
    <citation type="submission" date="2019-08" db="EMBL/GenBank/DDBJ databases">
        <title>Whole genome of Aphis craccivora.</title>
        <authorList>
            <person name="Voronova N.V."/>
            <person name="Shulinski R.S."/>
            <person name="Bandarenka Y.V."/>
            <person name="Zhorov D.G."/>
            <person name="Warner D."/>
        </authorList>
    </citation>
    <scope>NUCLEOTIDE SEQUENCE [LARGE SCALE GENOMIC DNA]</scope>
    <source>
        <strain evidence="7">180601</strain>
        <tissue evidence="7">Whole Body</tissue>
    </source>
</reference>
<evidence type="ECO:0000259" key="6">
    <source>
        <dbReference type="Pfam" id="PF13873"/>
    </source>
</evidence>
<sequence>MSSSIKRKRSYNFSFSDKELLLKIALSRKAVLENKTSNAVTWKDKEKCWENIAIEFNRQTGGSPRDGNSLKIKYENIKKSMRCPKSALFVTSGGPALSIHEPSSEYEAELFRTIQVSVEGVPCGLDS</sequence>
<comment type="function">
    <text evidence="5">Involved in transvection phenomena (= synapsis-dependent gene expression), where the synaptic pairing of chromosomes carrying genes with which zeste interacts influences the expression of these genes. Zeste binds to DNA and stimulates transcription from a nearby promoter.</text>
</comment>
<evidence type="ECO:0000313" key="7">
    <source>
        <dbReference type="EMBL" id="KAF0708234.1"/>
    </source>
</evidence>
<feature type="non-terminal residue" evidence="7">
    <location>
        <position position="127"/>
    </location>
</feature>
<protein>
    <recommendedName>
        <fullName evidence="2">Regulatory protein zeste</fullName>
    </recommendedName>
</protein>